<evidence type="ECO:0000313" key="2">
    <source>
        <dbReference type="Proteomes" id="UP001153332"/>
    </source>
</evidence>
<dbReference type="EMBL" id="JAPUUL010000172">
    <property type="protein sequence ID" value="KAJ8132156.1"/>
    <property type="molecule type" value="Genomic_DNA"/>
</dbReference>
<accession>A0ACC2JXB5</accession>
<reference evidence="1" key="1">
    <citation type="submission" date="2022-12" db="EMBL/GenBank/DDBJ databases">
        <title>Genome Sequence of Lasiodiplodia mahajangana.</title>
        <authorList>
            <person name="Buettner E."/>
        </authorList>
    </citation>
    <scope>NUCLEOTIDE SEQUENCE</scope>
    <source>
        <strain evidence="1">VT137</strain>
    </source>
</reference>
<proteinExistence type="predicted"/>
<keyword evidence="2" id="KW-1185">Reference proteome</keyword>
<gene>
    <name evidence="1" type="ORF">O1611_g1468</name>
</gene>
<comment type="caution">
    <text evidence="1">The sequence shown here is derived from an EMBL/GenBank/DDBJ whole genome shotgun (WGS) entry which is preliminary data.</text>
</comment>
<sequence>MLISVVAVAPGSHYEPVLVLVLAVIGFVAREQAMAFFVFGGSGIGMRIVVCDVIRLLAAGAVVAVRGLGHGVAIVLYRGSILRKAVPGIYNYKSTYWPVVDTLLC</sequence>
<name>A0ACC2JXB5_9PEZI</name>
<protein>
    <submittedName>
        <fullName evidence="1">Uncharacterized protein</fullName>
    </submittedName>
</protein>
<organism evidence="1 2">
    <name type="scientific">Lasiodiplodia mahajangana</name>
    <dbReference type="NCBI Taxonomy" id="1108764"/>
    <lineage>
        <taxon>Eukaryota</taxon>
        <taxon>Fungi</taxon>
        <taxon>Dikarya</taxon>
        <taxon>Ascomycota</taxon>
        <taxon>Pezizomycotina</taxon>
        <taxon>Dothideomycetes</taxon>
        <taxon>Dothideomycetes incertae sedis</taxon>
        <taxon>Botryosphaeriales</taxon>
        <taxon>Botryosphaeriaceae</taxon>
        <taxon>Lasiodiplodia</taxon>
    </lineage>
</organism>
<dbReference type="Proteomes" id="UP001153332">
    <property type="component" value="Unassembled WGS sequence"/>
</dbReference>
<evidence type="ECO:0000313" key="1">
    <source>
        <dbReference type="EMBL" id="KAJ8132156.1"/>
    </source>
</evidence>